<evidence type="ECO:0000256" key="1">
    <source>
        <dbReference type="SAM" id="MobiDB-lite"/>
    </source>
</evidence>
<evidence type="ECO:0000313" key="3">
    <source>
        <dbReference type="Proteomes" id="UP001445076"/>
    </source>
</evidence>
<keyword evidence="3" id="KW-1185">Reference proteome</keyword>
<accession>A0AAW0XU04</accession>
<name>A0AAW0XU04_CHEQU</name>
<dbReference type="AlphaFoldDB" id="A0AAW0XU04"/>
<organism evidence="2 3">
    <name type="scientific">Cherax quadricarinatus</name>
    <name type="common">Australian red claw crayfish</name>
    <dbReference type="NCBI Taxonomy" id="27406"/>
    <lineage>
        <taxon>Eukaryota</taxon>
        <taxon>Metazoa</taxon>
        <taxon>Ecdysozoa</taxon>
        <taxon>Arthropoda</taxon>
        <taxon>Crustacea</taxon>
        <taxon>Multicrustacea</taxon>
        <taxon>Malacostraca</taxon>
        <taxon>Eumalacostraca</taxon>
        <taxon>Eucarida</taxon>
        <taxon>Decapoda</taxon>
        <taxon>Pleocyemata</taxon>
        <taxon>Astacidea</taxon>
        <taxon>Parastacoidea</taxon>
        <taxon>Parastacidae</taxon>
        <taxon>Cherax</taxon>
    </lineage>
</organism>
<dbReference type="Gene3D" id="3.80.10.10">
    <property type="entry name" value="Ribonuclease Inhibitor"/>
    <property type="match status" value="1"/>
</dbReference>
<dbReference type="InterPro" id="IPR032675">
    <property type="entry name" value="LRR_dom_sf"/>
</dbReference>
<dbReference type="SUPFAM" id="SSF52047">
    <property type="entry name" value="RNI-like"/>
    <property type="match status" value="1"/>
</dbReference>
<dbReference type="Proteomes" id="UP001445076">
    <property type="component" value="Unassembled WGS sequence"/>
</dbReference>
<gene>
    <name evidence="2" type="ORF">OTU49_001684</name>
</gene>
<evidence type="ECO:0000313" key="2">
    <source>
        <dbReference type="EMBL" id="KAK8742808.1"/>
    </source>
</evidence>
<dbReference type="EMBL" id="JARKIK010000027">
    <property type="protein sequence ID" value="KAK8742808.1"/>
    <property type="molecule type" value="Genomic_DNA"/>
</dbReference>
<protein>
    <submittedName>
        <fullName evidence="2">Uncharacterized protein</fullName>
    </submittedName>
</protein>
<proteinExistence type="predicted"/>
<comment type="caution">
    <text evidence="2">The sequence shown here is derived from an EMBL/GenBank/DDBJ whole genome shotgun (WGS) entry which is preliminary data.</text>
</comment>
<sequence>MAARDANEEDNAARSEDVCCGRRESAPRLETLAEVLLLKMLKVATRRRSWHSDRAALSHIVYTHVPHTVRQRLQERVLQDWRVYDTVSLRMLHLLFSCTTTSLRLVHVRTFYRDDLIVLLPRLTGIKELCFQDSTWELSRRQLGLTADALSRMVHLRVLTLQYCGHNLLLATVGAHCPHLQVLDVRGSQAVDDDGMWGLVTVNHAFYAYLARHALSHSSVPQTHKPSLSISSCWLLAFKSLTSKMMMKMTVKKTQSTQVNNSGDAKGVGDETSRNVGAITSERERVDQEDISWSQCCSSLVFLDIRCTGVTPAGVTILAQALPAHTSLAHDAHTLNTHAPIISTHAHTSSTYAHNYPQSVPGIVPLSRAPLLA</sequence>
<reference evidence="2 3" key="1">
    <citation type="journal article" date="2024" name="BMC Genomics">
        <title>Genome assembly of redclaw crayfish (Cherax quadricarinatus) provides insights into its immune adaptation and hypoxia tolerance.</title>
        <authorList>
            <person name="Liu Z."/>
            <person name="Zheng J."/>
            <person name="Li H."/>
            <person name="Fang K."/>
            <person name="Wang S."/>
            <person name="He J."/>
            <person name="Zhou D."/>
            <person name="Weng S."/>
            <person name="Chi M."/>
            <person name="Gu Z."/>
            <person name="He J."/>
            <person name="Li F."/>
            <person name="Wang M."/>
        </authorList>
    </citation>
    <scope>NUCLEOTIDE SEQUENCE [LARGE SCALE GENOMIC DNA]</scope>
    <source>
        <strain evidence="2">ZL_2023a</strain>
    </source>
</reference>
<feature type="region of interest" description="Disordered" evidence="1">
    <location>
        <begin position="253"/>
        <end position="272"/>
    </location>
</feature>
<dbReference type="EMBL" id="JARKIK010000027">
    <property type="protein sequence ID" value="KAK8742809.1"/>
    <property type="molecule type" value="Genomic_DNA"/>
</dbReference>
<reference evidence="2" key="2">
    <citation type="submission" date="2024-01" db="EMBL/GenBank/DDBJ databases">
        <authorList>
            <person name="He J."/>
            <person name="Wang M."/>
            <person name="Zheng J."/>
            <person name="Liu Z."/>
        </authorList>
    </citation>
    <scope>NUCLEOTIDE SEQUENCE</scope>
    <source>
        <strain evidence="2">ZL_2023a</strain>
        <tissue evidence="2">Muscle</tissue>
    </source>
</reference>